<evidence type="ECO:0000256" key="1">
    <source>
        <dbReference type="ARBA" id="ARBA00009431"/>
    </source>
</evidence>
<feature type="region of interest" description="Disordered" evidence="3">
    <location>
        <begin position="455"/>
        <end position="474"/>
    </location>
</feature>
<dbReference type="GO" id="GO:0004185">
    <property type="term" value="F:serine-type carboxypeptidase activity"/>
    <property type="evidence" value="ECO:0007669"/>
    <property type="project" value="UniProtKB-UniRule"/>
</dbReference>
<evidence type="ECO:0000313" key="4">
    <source>
        <dbReference type="EMBL" id="MQL72103.1"/>
    </source>
</evidence>
<dbReference type="EC" id="3.4.16.-" evidence="2"/>
<dbReference type="InterPro" id="IPR001563">
    <property type="entry name" value="Peptidase_S10"/>
</dbReference>
<accession>A0A843TRM8</accession>
<evidence type="ECO:0000256" key="3">
    <source>
        <dbReference type="SAM" id="MobiDB-lite"/>
    </source>
</evidence>
<feature type="signal peptide" evidence="2">
    <location>
        <begin position="1"/>
        <end position="28"/>
    </location>
</feature>
<keyword evidence="2" id="KW-0645">Protease</keyword>
<sequence length="474" mass="51186">MAGGELGNMDFLLSVFPLLLFVFPAASPLLPTAAAASAPVKAPLFPKDAIPTQSGYLPVNATSSSAMYFAYHEAQQPRQPLPKTPLLVWLQGGPGCSSLLGNFFELGPWLVVNSTAGVALARNPYSWNRLFGLLFLDNPLGSGFSVAADPSEIPRDQEAVAVHLWTALQAFLSSDPSFRSRPLYITGESYAGKYIPSVGYYILRQNSRVSAARRINLLGVAIGSGLTHPVAQVVTHADGVYFTGLINERQKAQLEQIQSAAQKLALAGKWAAASDARITMVEWLENATGLVTLYDLSKTKPYESGLVRTLLREEEAKAALGVDRRAAEWEICSKKVAKVLHADVMKSAKGEVEGLLGKVRVLLYQGLYDLMEGGVSTAAWLRELQWEGLEGFLAAERRVWRLGAAGERGGRLAGYVQSVRWLSEVVVAGAGHLVPADQGQSAQVMIESWVLEEDPFGGHQDDANRTGGDLLKSH</sequence>
<keyword evidence="5" id="KW-1185">Reference proteome</keyword>
<proteinExistence type="inferred from homology"/>
<dbReference type="AlphaFoldDB" id="A0A843TRM8"/>
<dbReference type="EMBL" id="NMUH01000119">
    <property type="protein sequence ID" value="MQL72103.1"/>
    <property type="molecule type" value="Genomic_DNA"/>
</dbReference>
<dbReference type="Gene3D" id="3.40.50.1820">
    <property type="entry name" value="alpha/beta hydrolase"/>
    <property type="match status" value="1"/>
</dbReference>
<keyword evidence="2" id="KW-0378">Hydrolase</keyword>
<protein>
    <recommendedName>
        <fullName evidence="2">Carboxypeptidase</fullName>
        <ecNumber evidence="2">3.4.16.-</ecNumber>
    </recommendedName>
</protein>
<dbReference type="GO" id="GO:0006508">
    <property type="term" value="P:proteolysis"/>
    <property type="evidence" value="ECO:0007669"/>
    <property type="project" value="UniProtKB-KW"/>
</dbReference>
<dbReference type="PRINTS" id="PR00724">
    <property type="entry name" value="CRBOXYPTASEC"/>
</dbReference>
<dbReference type="Proteomes" id="UP000652761">
    <property type="component" value="Unassembled WGS sequence"/>
</dbReference>
<name>A0A843TRM8_COLES</name>
<dbReference type="OrthoDB" id="443318at2759"/>
<feature type="chain" id="PRO_5033102067" description="Carboxypeptidase" evidence="2">
    <location>
        <begin position="29"/>
        <end position="474"/>
    </location>
</feature>
<keyword evidence="2" id="KW-0732">Signal</keyword>
<keyword evidence="2" id="KW-0121">Carboxypeptidase</keyword>
<dbReference type="PROSITE" id="PS00131">
    <property type="entry name" value="CARBOXYPEPT_SER_SER"/>
    <property type="match status" value="1"/>
</dbReference>
<dbReference type="SUPFAM" id="SSF53474">
    <property type="entry name" value="alpha/beta-Hydrolases"/>
    <property type="match status" value="1"/>
</dbReference>
<comment type="similarity">
    <text evidence="1 2">Belongs to the peptidase S10 family.</text>
</comment>
<gene>
    <name evidence="4" type="ORF">Taro_004443</name>
</gene>
<dbReference type="PANTHER" id="PTHR11802">
    <property type="entry name" value="SERINE PROTEASE FAMILY S10 SERINE CARBOXYPEPTIDASE"/>
    <property type="match status" value="1"/>
</dbReference>
<dbReference type="InterPro" id="IPR029058">
    <property type="entry name" value="AB_hydrolase_fold"/>
</dbReference>
<reference evidence="4" key="1">
    <citation type="submission" date="2017-07" db="EMBL/GenBank/DDBJ databases">
        <title>Taro Niue Genome Assembly and Annotation.</title>
        <authorList>
            <person name="Atibalentja N."/>
            <person name="Keating K."/>
            <person name="Fields C.J."/>
        </authorList>
    </citation>
    <scope>NUCLEOTIDE SEQUENCE</scope>
    <source>
        <strain evidence="4">Niue_2</strain>
        <tissue evidence="4">Leaf</tissue>
    </source>
</reference>
<evidence type="ECO:0000256" key="2">
    <source>
        <dbReference type="RuleBase" id="RU361156"/>
    </source>
</evidence>
<comment type="caution">
    <text evidence="4">The sequence shown here is derived from an EMBL/GenBank/DDBJ whole genome shotgun (WGS) entry which is preliminary data.</text>
</comment>
<evidence type="ECO:0000313" key="5">
    <source>
        <dbReference type="Proteomes" id="UP000652761"/>
    </source>
</evidence>
<dbReference type="InterPro" id="IPR018202">
    <property type="entry name" value="Ser_caboxypep_ser_AS"/>
</dbReference>
<dbReference type="PANTHER" id="PTHR11802:SF454">
    <property type="entry name" value="SERINE CARBOXYPEPTIDASE-LIKE 50"/>
    <property type="match status" value="1"/>
</dbReference>
<organism evidence="4 5">
    <name type="scientific">Colocasia esculenta</name>
    <name type="common">Wild taro</name>
    <name type="synonym">Arum esculentum</name>
    <dbReference type="NCBI Taxonomy" id="4460"/>
    <lineage>
        <taxon>Eukaryota</taxon>
        <taxon>Viridiplantae</taxon>
        <taxon>Streptophyta</taxon>
        <taxon>Embryophyta</taxon>
        <taxon>Tracheophyta</taxon>
        <taxon>Spermatophyta</taxon>
        <taxon>Magnoliopsida</taxon>
        <taxon>Liliopsida</taxon>
        <taxon>Araceae</taxon>
        <taxon>Aroideae</taxon>
        <taxon>Colocasieae</taxon>
        <taxon>Colocasia</taxon>
    </lineage>
</organism>
<dbReference type="Pfam" id="PF00450">
    <property type="entry name" value="Peptidase_S10"/>
    <property type="match status" value="1"/>
</dbReference>